<evidence type="ECO:0000256" key="3">
    <source>
        <dbReference type="ARBA" id="ARBA00022692"/>
    </source>
</evidence>
<dbReference type="GO" id="GO:0005886">
    <property type="term" value="C:plasma membrane"/>
    <property type="evidence" value="ECO:0007669"/>
    <property type="project" value="UniProtKB-SubCell"/>
</dbReference>
<dbReference type="NCBIfam" id="TIGR01195">
    <property type="entry name" value="oadG_fam"/>
    <property type="match status" value="1"/>
</dbReference>
<gene>
    <name evidence="7" type="ORF">SAMN02745912_01515</name>
</gene>
<dbReference type="Proteomes" id="UP000184465">
    <property type="component" value="Unassembled WGS sequence"/>
</dbReference>
<evidence type="ECO:0000313" key="8">
    <source>
        <dbReference type="Proteomes" id="UP000184465"/>
    </source>
</evidence>
<keyword evidence="2" id="KW-1003">Cell membrane</keyword>
<dbReference type="GO" id="GO:0015081">
    <property type="term" value="F:sodium ion transmembrane transporter activity"/>
    <property type="evidence" value="ECO:0007669"/>
    <property type="project" value="InterPro"/>
</dbReference>
<feature type="transmembrane region" description="Helical" evidence="6">
    <location>
        <begin position="33"/>
        <end position="54"/>
    </location>
</feature>
<dbReference type="OrthoDB" id="1954652at2"/>
<reference evidence="7 8" key="1">
    <citation type="submission" date="2016-11" db="EMBL/GenBank/DDBJ databases">
        <authorList>
            <person name="Jaros S."/>
            <person name="Januszkiewicz K."/>
            <person name="Wedrychowicz H."/>
        </authorList>
    </citation>
    <scope>NUCLEOTIDE SEQUENCE [LARGE SCALE GENOMIC DNA]</scope>
    <source>
        <strain evidence="7 8">DSM 15212</strain>
    </source>
</reference>
<evidence type="ECO:0000256" key="1">
    <source>
        <dbReference type="ARBA" id="ARBA00004236"/>
    </source>
</evidence>
<evidence type="ECO:0000256" key="4">
    <source>
        <dbReference type="ARBA" id="ARBA00022989"/>
    </source>
</evidence>
<keyword evidence="5 6" id="KW-0472">Membrane</keyword>
<dbReference type="AlphaFoldDB" id="A0A1M6N0S7"/>
<name>A0A1M6N0S7_PARC5</name>
<protein>
    <submittedName>
        <fullName evidence="7">Sodium pump decarboxylases, gamma subunit</fullName>
    </submittedName>
</protein>
<dbReference type="Pfam" id="PF04277">
    <property type="entry name" value="OAD_gamma"/>
    <property type="match status" value="1"/>
</dbReference>
<proteinExistence type="predicted"/>
<dbReference type="InterPro" id="IPR005899">
    <property type="entry name" value="Na_pump_deCOase"/>
</dbReference>
<evidence type="ECO:0000256" key="2">
    <source>
        <dbReference type="ARBA" id="ARBA00022475"/>
    </source>
</evidence>
<comment type="subcellular location">
    <subcellularLocation>
        <location evidence="1">Cell membrane</location>
    </subcellularLocation>
</comment>
<evidence type="ECO:0000256" key="5">
    <source>
        <dbReference type="ARBA" id="ARBA00023136"/>
    </source>
</evidence>
<evidence type="ECO:0000256" key="6">
    <source>
        <dbReference type="SAM" id="Phobius"/>
    </source>
</evidence>
<organism evidence="7 8">
    <name type="scientific">Paramaledivibacter caminithermalis (strain DSM 15212 / CIP 107654 / DViRD3)</name>
    <name type="common">Clostridium caminithermale</name>
    <dbReference type="NCBI Taxonomy" id="1121301"/>
    <lineage>
        <taxon>Bacteria</taxon>
        <taxon>Bacillati</taxon>
        <taxon>Bacillota</taxon>
        <taxon>Clostridia</taxon>
        <taxon>Peptostreptococcales</taxon>
        <taxon>Caminicellaceae</taxon>
        <taxon>Paramaledivibacter</taxon>
    </lineage>
</organism>
<keyword evidence="4 6" id="KW-1133">Transmembrane helix</keyword>
<dbReference type="RefSeq" id="WP_073148542.1">
    <property type="nucleotide sequence ID" value="NZ_FRAG01000014.1"/>
</dbReference>
<dbReference type="STRING" id="1121301.SAMN02745912_01515"/>
<dbReference type="GO" id="GO:0036376">
    <property type="term" value="P:sodium ion export across plasma membrane"/>
    <property type="evidence" value="ECO:0007669"/>
    <property type="project" value="InterPro"/>
</dbReference>
<evidence type="ECO:0000313" key="7">
    <source>
        <dbReference type="EMBL" id="SHJ89331.1"/>
    </source>
</evidence>
<sequence length="139" mass="15052">MENLSLVDRLANPDLISTMTTGEKIMASLQVTLLGMAITFIALIILWGLIIVMSKALNTTQPKKKETNEVKVSPSLDVKPEIKEDLGENEELVAVITAAIAASLNTSTHNIVVKNIVRVADPTPAWGKAGRVEQMSKML</sequence>
<dbReference type="EMBL" id="FRAG01000014">
    <property type="protein sequence ID" value="SHJ89331.1"/>
    <property type="molecule type" value="Genomic_DNA"/>
</dbReference>
<keyword evidence="3 6" id="KW-0812">Transmembrane</keyword>
<keyword evidence="8" id="KW-1185">Reference proteome</keyword>
<accession>A0A1M6N0S7</accession>